<gene>
    <name evidence="2" type="ORF">FIBSPDRAFT_834045</name>
</gene>
<dbReference type="SMART" id="SM00516">
    <property type="entry name" value="SEC14"/>
    <property type="match status" value="1"/>
</dbReference>
<dbReference type="Pfam" id="PF00650">
    <property type="entry name" value="CRAL_TRIO"/>
    <property type="match status" value="1"/>
</dbReference>
<reference evidence="2 3" key="1">
    <citation type="journal article" date="2016" name="Mol. Biol. Evol.">
        <title>Comparative Genomics of Early-Diverging Mushroom-Forming Fungi Provides Insights into the Origins of Lignocellulose Decay Capabilities.</title>
        <authorList>
            <person name="Nagy L.G."/>
            <person name="Riley R."/>
            <person name="Tritt A."/>
            <person name="Adam C."/>
            <person name="Daum C."/>
            <person name="Floudas D."/>
            <person name="Sun H."/>
            <person name="Yadav J.S."/>
            <person name="Pangilinan J."/>
            <person name="Larsson K.H."/>
            <person name="Matsuura K."/>
            <person name="Barry K."/>
            <person name="Labutti K."/>
            <person name="Kuo R."/>
            <person name="Ohm R.A."/>
            <person name="Bhattacharya S.S."/>
            <person name="Shirouzu T."/>
            <person name="Yoshinaga Y."/>
            <person name="Martin F.M."/>
            <person name="Grigoriev I.V."/>
            <person name="Hibbett D.S."/>
        </authorList>
    </citation>
    <scope>NUCLEOTIDE SEQUENCE [LARGE SCALE GENOMIC DNA]</scope>
    <source>
        <strain evidence="2 3">CBS 109695</strain>
    </source>
</reference>
<dbReference type="PROSITE" id="PS50191">
    <property type="entry name" value="CRAL_TRIO"/>
    <property type="match status" value="1"/>
</dbReference>
<dbReference type="AlphaFoldDB" id="A0A166D8F7"/>
<evidence type="ECO:0000313" key="2">
    <source>
        <dbReference type="EMBL" id="KZP14434.1"/>
    </source>
</evidence>
<dbReference type="CDD" id="cd00170">
    <property type="entry name" value="SEC14"/>
    <property type="match status" value="1"/>
</dbReference>
<dbReference type="SUPFAM" id="SSF46938">
    <property type="entry name" value="CRAL/TRIO N-terminal domain"/>
    <property type="match status" value="1"/>
</dbReference>
<keyword evidence="3" id="KW-1185">Reference proteome</keyword>
<dbReference type="InterPro" id="IPR001251">
    <property type="entry name" value="CRAL-TRIO_dom"/>
</dbReference>
<dbReference type="SMART" id="SM01100">
    <property type="entry name" value="CRAL_TRIO_N"/>
    <property type="match status" value="1"/>
</dbReference>
<dbReference type="PANTHER" id="PTHR46590">
    <property type="entry name" value="PHOSPHATIDYLINOSITOL TRANSFER PROTEIN CSR1-RELATED"/>
    <property type="match status" value="1"/>
</dbReference>
<proteinExistence type="predicted"/>
<dbReference type="InterPro" id="IPR011074">
    <property type="entry name" value="CRAL/TRIO_N_dom"/>
</dbReference>
<dbReference type="InterPro" id="IPR052432">
    <property type="entry name" value="PITP/CRAL-TRIO"/>
</dbReference>
<dbReference type="Pfam" id="PF03765">
    <property type="entry name" value="CRAL_TRIO_N"/>
    <property type="match status" value="1"/>
</dbReference>
<evidence type="ECO:0000259" key="1">
    <source>
        <dbReference type="PROSITE" id="PS50191"/>
    </source>
</evidence>
<accession>A0A166D8F7</accession>
<dbReference type="PANTHER" id="PTHR46590:SF1">
    <property type="entry name" value="PHOSPHATIDYLINOSITOL TRANSFER PROTEIN CSR1"/>
    <property type="match status" value="1"/>
</dbReference>
<dbReference type="Proteomes" id="UP000076532">
    <property type="component" value="Unassembled WGS sequence"/>
</dbReference>
<dbReference type="OrthoDB" id="3208360at2759"/>
<organism evidence="2 3">
    <name type="scientific">Athelia psychrophila</name>
    <dbReference type="NCBI Taxonomy" id="1759441"/>
    <lineage>
        <taxon>Eukaryota</taxon>
        <taxon>Fungi</taxon>
        <taxon>Dikarya</taxon>
        <taxon>Basidiomycota</taxon>
        <taxon>Agaricomycotina</taxon>
        <taxon>Agaricomycetes</taxon>
        <taxon>Agaricomycetidae</taxon>
        <taxon>Atheliales</taxon>
        <taxon>Atheliaceae</taxon>
        <taxon>Athelia</taxon>
    </lineage>
</organism>
<sequence length="465" mass="51227">MAQPITNTIPSGHIGNISPEQDDTLKQMWASFFALDGTSEPGKTATGAPVDLTEAKKHVADLGGFEKFHETFWRTPFSGPPDSTMLRFLRARKWDVTAALGMLACMIAWRVELAVDEIVEAGEEGLNRDLPGFDLQMRSGKSYLHGTDAQGRIVIYIHVQIHNSRQQTFEALRAFTIFSVETGRLFLAPPTNQACLVFDLTNFGLSNMDWAFIKFLVKAFEAYYPETLGVLAIHKAPWVFSTIWGAIRSLLDPVVADKVVFTKNEKELKQVINAEHLPKGMGGDEDWTWEYTDCVPDENARVHDPVQRAAHLAIRATLRDAFEVATRAWITSPSPATAHARDQAVLAYRIASIEADPFIRPRTVYHRHGNLLENGTARWSYKGGAGDQESGVPVETLRGLLKMGEGEGAVPETDGDVVPAVDGEVQEKVVVYGNEDRNGVHEIGNGLEEKMGALDVNTTTQAVAA</sequence>
<dbReference type="InterPro" id="IPR036865">
    <property type="entry name" value="CRAL-TRIO_dom_sf"/>
</dbReference>
<dbReference type="InterPro" id="IPR036273">
    <property type="entry name" value="CRAL/TRIO_N_dom_sf"/>
</dbReference>
<dbReference type="SUPFAM" id="SSF52087">
    <property type="entry name" value="CRAL/TRIO domain"/>
    <property type="match status" value="1"/>
</dbReference>
<evidence type="ECO:0000313" key="3">
    <source>
        <dbReference type="Proteomes" id="UP000076532"/>
    </source>
</evidence>
<name>A0A166D8F7_9AGAM</name>
<dbReference type="STRING" id="436010.A0A166D8F7"/>
<protein>
    <submittedName>
        <fullName evidence="2">CRAL/TRIO domain-containing protein</fullName>
    </submittedName>
</protein>
<dbReference type="Gene3D" id="3.40.525.10">
    <property type="entry name" value="CRAL-TRIO lipid binding domain"/>
    <property type="match status" value="1"/>
</dbReference>
<dbReference type="EMBL" id="KV417617">
    <property type="protein sequence ID" value="KZP14434.1"/>
    <property type="molecule type" value="Genomic_DNA"/>
</dbReference>
<feature type="domain" description="CRAL-TRIO" evidence="1">
    <location>
        <begin position="144"/>
        <end position="289"/>
    </location>
</feature>